<dbReference type="Pfam" id="PF06908">
    <property type="entry name" value="YpsA"/>
    <property type="match status" value="1"/>
</dbReference>
<dbReference type="Gene3D" id="3.40.50.450">
    <property type="match status" value="1"/>
</dbReference>
<evidence type="ECO:0000313" key="2">
    <source>
        <dbReference type="Proteomes" id="UP000824123"/>
    </source>
</evidence>
<dbReference type="SUPFAM" id="SSF102405">
    <property type="entry name" value="MCP/YpsA-like"/>
    <property type="match status" value="1"/>
</dbReference>
<dbReference type="PANTHER" id="PTHR38440">
    <property type="entry name" value="UPF0398 PROTEIN YPSA"/>
    <property type="match status" value="1"/>
</dbReference>
<dbReference type="EMBL" id="DVNK01000037">
    <property type="protein sequence ID" value="HIU46766.1"/>
    <property type="molecule type" value="Genomic_DNA"/>
</dbReference>
<accession>A0A9D1LRP0</accession>
<reference evidence="1" key="2">
    <citation type="journal article" date="2021" name="PeerJ">
        <title>Extensive microbial diversity within the chicken gut microbiome revealed by metagenomics and culture.</title>
        <authorList>
            <person name="Gilroy R."/>
            <person name="Ravi A."/>
            <person name="Getino M."/>
            <person name="Pursley I."/>
            <person name="Horton D.L."/>
            <person name="Alikhan N.F."/>
            <person name="Baker D."/>
            <person name="Gharbi K."/>
            <person name="Hall N."/>
            <person name="Watson M."/>
            <person name="Adriaenssens E.M."/>
            <person name="Foster-Nyarko E."/>
            <person name="Jarju S."/>
            <person name="Secka A."/>
            <person name="Antonio M."/>
            <person name="Oren A."/>
            <person name="Chaudhuri R.R."/>
            <person name="La Ragione R."/>
            <person name="Hildebrand F."/>
            <person name="Pallen M.J."/>
        </authorList>
    </citation>
    <scope>NUCLEOTIDE SEQUENCE</scope>
    <source>
        <strain evidence="1">ChiSxjej2B14-8506</strain>
    </source>
</reference>
<dbReference type="PANTHER" id="PTHR38440:SF1">
    <property type="entry name" value="UPF0398 PROTEIN SPR0331"/>
    <property type="match status" value="1"/>
</dbReference>
<proteinExistence type="predicted"/>
<organism evidence="1 2">
    <name type="scientific">Candidatus Fimadaptatus faecigallinarum</name>
    <dbReference type="NCBI Taxonomy" id="2840814"/>
    <lineage>
        <taxon>Bacteria</taxon>
        <taxon>Bacillati</taxon>
        <taxon>Bacillota</taxon>
        <taxon>Clostridia</taxon>
        <taxon>Eubacteriales</taxon>
        <taxon>Candidatus Fimadaptatus</taxon>
    </lineage>
</organism>
<reference evidence="1" key="1">
    <citation type="submission" date="2020-10" db="EMBL/GenBank/DDBJ databases">
        <authorList>
            <person name="Gilroy R."/>
        </authorList>
    </citation>
    <scope>NUCLEOTIDE SEQUENCE</scope>
    <source>
        <strain evidence="1">ChiSxjej2B14-8506</strain>
    </source>
</reference>
<dbReference type="Proteomes" id="UP000824123">
    <property type="component" value="Unassembled WGS sequence"/>
</dbReference>
<dbReference type="InterPro" id="IPR010697">
    <property type="entry name" value="YspA"/>
</dbReference>
<sequence>MILNTICFKCTQYLISQKGEVAMQKKTCCVTGHRNIPDAQRPYVESELRREVCQAIQDGYTRFISGFAAGADLIFADIVAEQKKLHPEISLEAALPHAARVNTHDARFHELLSMCDAVKVECEKYAPYCFDRRNRYMVRQSQRVIAVFDGRRTGGTALTLRYAQKLDREIRMVHIRADSAGG</sequence>
<gene>
    <name evidence="1" type="ORF">IAC59_05870</name>
</gene>
<name>A0A9D1LRP0_9FIRM</name>
<comment type="caution">
    <text evidence="1">The sequence shown here is derived from an EMBL/GenBank/DDBJ whole genome shotgun (WGS) entry which is preliminary data.</text>
</comment>
<protein>
    <submittedName>
        <fullName evidence="1">DUF1273 family protein</fullName>
    </submittedName>
</protein>
<evidence type="ECO:0000313" key="1">
    <source>
        <dbReference type="EMBL" id="HIU46766.1"/>
    </source>
</evidence>
<dbReference type="AlphaFoldDB" id="A0A9D1LRP0"/>